<evidence type="ECO:0000313" key="3">
    <source>
        <dbReference type="EMBL" id="KZT62325.1"/>
    </source>
</evidence>
<evidence type="ECO:0000256" key="1">
    <source>
        <dbReference type="SAM" id="Phobius"/>
    </source>
</evidence>
<dbReference type="InParanoid" id="A0A165JVG8"/>
<keyword evidence="1" id="KW-1133">Transmembrane helix</keyword>
<reference evidence="3 4" key="1">
    <citation type="journal article" date="2016" name="Mol. Biol. Evol.">
        <title>Comparative Genomics of Early-Diverging Mushroom-Forming Fungi Provides Insights into the Origins of Lignocellulose Decay Capabilities.</title>
        <authorList>
            <person name="Nagy L.G."/>
            <person name="Riley R."/>
            <person name="Tritt A."/>
            <person name="Adam C."/>
            <person name="Daum C."/>
            <person name="Floudas D."/>
            <person name="Sun H."/>
            <person name="Yadav J.S."/>
            <person name="Pangilinan J."/>
            <person name="Larsson K.H."/>
            <person name="Matsuura K."/>
            <person name="Barry K."/>
            <person name="Labutti K."/>
            <person name="Kuo R."/>
            <person name="Ohm R.A."/>
            <person name="Bhattacharya S.S."/>
            <person name="Shirouzu T."/>
            <person name="Yoshinaga Y."/>
            <person name="Martin F.M."/>
            <person name="Grigoriev I.V."/>
            <person name="Hibbett D.S."/>
        </authorList>
    </citation>
    <scope>NUCLEOTIDE SEQUENCE [LARGE SCALE GENOMIC DNA]</scope>
    <source>
        <strain evidence="3 4">HHB12733</strain>
    </source>
</reference>
<dbReference type="OrthoDB" id="3219854at2759"/>
<keyword evidence="1" id="KW-0812">Transmembrane</keyword>
<dbReference type="STRING" id="1353952.A0A165JVG8"/>
<feature type="non-terminal residue" evidence="3">
    <location>
        <position position="164"/>
    </location>
</feature>
<dbReference type="EMBL" id="KV423917">
    <property type="protein sequence ID" value="KZT62325.1"/>
    <property type="molecule type" value="Genomic_DNA"/>
</dbReference>
<dbReference type="Proteomes" id="UP000076842">
    <property type="component" value="Unassembled WGS sequence"/>
</dbReference>
<dbReference type="InterPro" id="IPR045338">
    <property type="entry name" value="DUF6535"/>
</dbReference>
<organism evidence="3 4">
    <name type="scientific">Calocera cornea HHB12733</name>
    <dbReference type="NCBI Taxonomy" id="1353952"/>
    <lineage>
        <taxon>Eukaryota</taxon>
        <taxon>Fungi</taxon>
        <taxon>Dikarya</taxon>
        <taxon>Basidiomycota</taxon>
        <taxon>Agaricomycotina</taxon>
        <taxon>Dacrymycetes</taxon>
        <taxon>Dacrymycetales</taxon>
        <taxon>Dacrymycetaceae</taxon>
        <taxon>Calocera</taxon>
    </lineage>
</organism>
<name>A0A165JVG8_9BASI</name>
<protein>
    <recommendedName>
        <fullName evidence="2">DUF6535 domain-containing protein</fullName>
    </recommendedName>
</protein>
<feature type="transmembrane region" description="Helical" evidence="1">
    <location>
        <begin position="127"/>
        <end position="156"/>
    </location>
</feature>
<dbReference type="AlphaFoldDB" id="A0A165JVG8"/>
<feature type="transmembrane region" description="Helical" evidence="1">
    <location>
        <begin position="72"/>
        <end position="94"/>
    </location>
</feature>
<gene>
    <name evidence="3" type="ORF">CALCODRAFT_446136</name>
</gene>
<sequence>MDVLLVFSALFSAVVTAFLVLSLALLSPDMSQQTVDALTAISLQLASMKAPSSSAPPAYQAPQSFAPATSSVVINIFWALSLTISLFTSVLAMLAKGWLHNYATGLPSGPAEQARQRHWRYDTLIDWNVPAIVSALPILLHVAVFVFLVGLLIFLWPSSTVLST</sequence>
<evidence type="ECO:0000259" key="2">
    <source>
        <dbReference type="Pfam" id="PF20153"/>
    </source>
</evidence>
<keyword evidence="1" id="KW-0472">Membrane</keyword>
<accession>A0A165JVG8</accession>
<feature type="domain" description="DUF6535" evidence="2">
    <location>
        <begin position="1"/>
        <end position="157"/>
    </location>
</feature>
<dbReference type="Pfam" id="PF20153">
    <property type="entry name" value="DUF6535"/>
    <property type="match status" value="1"/>
</dbReference>
<proteinExistence type="predicted"/>
<keyword evidence="4" id="KW-1185">Reference proteome</keyword>
<evidence type="ECO:0000313" key="4">
    <source>
        <dbReference type="Proteomes" id="UP000076842"/>
    </source>
</evidence>